<keyword evidence="6" id="KW-1015">Disulfide bond</keyword>
<evidence type="ECO:0000313" key="13">
    <source>
        <dbReference type="Proteomes" id="UP001174677"/>
    </source>
</evidence>
<evidence type="ECO:0000256" key="6">
    <source>
        <dbReference type="ARBA" id="ARBA00023157"/>
    </source>
</evidence>
<dbReference type="CDD" id="cd23509">
    <property type="entry name" value="Gnk2-like"/>
    <property type="match status" value="2"/>
</dbReference>
<protein>
    <recommendedName>
        <fullName evidence="11">Gnk2-homologous domain-containing protein</fullName>
    </recommendedName>
</protein>
<comment type="caution">
    <text evidence="12">The sequence shown here is derived from an EMBL/GenBank/DDBJ whole genome shotgun (WGS) entry which is preliminary data.</text>
</comment>
<dbReference type="EMBL" id="JARPOI010000005">
    <property type="protein sequence ID" value="KAJ9180010.1"/>
    <property type="molecule type" value="Genomic_DNA"/>
</dbReference>
<comment type="subcellular location">
    <subcellularLocation>
        <location evidence="7">Cell junction</location>
        <location evidence="7">Plasmodesma</location>
    </subcellularLocation>
    <subcellularLocation>
        <location evidence="1">Cell membrane</location>
        <topology evidence="1">Single-pass type I membrane protein</topology>
    </subcellularLocation>
</comment>
<gene>
    <name evidence="12" type="ORF">P3X46_008319</name>
</gene>
<sequence length="299" mass="32668">MDSTLKPSFAFSHHIPILLASFLLLFPPFAKTSSLYNSLVYSKCANQTLTASTESHSQILSSLFQEFSLQSSHSKFFKTTAGDDNIGISGLFQCRGDLGNDECYNCVNTLPKVSNNMCKQAFAARVQLNGCYFHYETDGFDDDDDSTPKHELLHETCSEKKAGDGGFIEVRDAAFIAMESEGVNDKGFYEADYEHMHVMAQCEGDLWGCDCSECVGIAVEIAQKDCGSSVSGQVYLDKCFLSYAYNSKGKPGNSYPEEEKNGNNAGKTVAIVMGAAAAVTAGFMLLKLMKSRCNKNDDI</sequence>
<keyword evidence="2" id="KW-0945">Host-virus interaction</keyword>
<keyword evidence="9" id="KW-0472">Membrane</keyword>
<name>A0ABQ9MM16_HEVBR</name>
<feature type="chain" id="PRO_5045239513" description="Gnk2-homologous domain-containing protein" evidence="10">
    <location>
        <begin position="33"/>
        <end position="299"/>
    </location>
</feature>
<dbReference type="InterPro" id="IPR051378">
    <property type="entry name" value="Cell2Cell_Antifungal"/>
</dbReference>
<dbReference type="Pfam" id="PF01657">
    <property type="entry name" value="Stress-antifung"/>
    <property type="match status" value="2"/>
</dbReference>
<evidence type="ECO:0000313" key="12">
    <source>
        <dbReference type="EMBL" id="KAJ9180010.1"/>
    </source>
</evidence>
<feature type="domain" description="Gnk2-homologous" evidence="11">
    <location>
        <begin position="37"/>
        <end position="140"/>
    </location>
</feature>
<evidence type="ECO:0000256" key="3">
    <source>
        <dbReference type="ARBA" id="ARBA00022729"/>
    </source>
</evidence>
<keyword evidence="13" id="KW-1185">Reference proteome</keyword>
<dbReference type="PROSITE" id="PS51473">
    <property type="entry name" value="GNK2"/>
    <property type="match status" value="2"/>
</dbReference>
<evidence type="ECO:0000259" key="11">
    <source>
        <dbReference type="PROSITE" id="PS51473"/>
    </source>
</evidence>
<evidence type="ECO:0000256" key="7">
    <source>
        <dbReference type="ARBA" id="ARBA00024184"/>
    </source>
</evidence>
<dbReference type="Proteomes" id="UP001174677">
    <property type="component" value="Chromosome 5"/>
</dbReference>
<feature type="signal peptide" evidence="10">
    <location>
        <begin position="1"/>
        <end position="32"/>
    </location>
</feature>
<evidence type="ECO:0000256" key="1">
    <source>
        <dbReference type="ARBA" id="ARBA00004251"/>
    </source>
</evidence>
<proteinExistence type="inferred from homology"/>
<feature type="domain" description="Gnk2-homologous" evidence="11">
    <location>
        <begin position="149"/>
        <end position="248"/>
    </location>
</feature>
<evidence type="ECO:0000256" key="9">
    <source>
        <dbReference type="SAM" id="Phobius"/>
    </source>
</evidence>
<dbReference type="InterPro" id="IPR038408">
    <property type="entry name" value="GNK2_sf"/>
</dbReference>
<dbReference type="PANTHER" id="PTHR32080:SF6">
    <property type="entry name" value="PLASMODESMATA-LOCATED PROTEIN 4"/>
    <property type="match status" value="1"/>
</dbReference>
<accession>A0ABQ9MM16</accession>
<comment type="similarity">
    <text evidence="8">Belongs to the cysteine-rich repeat secretory protein family. Plasmodesmata-located proteins (PDLD) subfamily.</text>
</comment>
<reference evidence="12" key="1">
    <citation type="journal article" date="2023" name="Plant Biotechnol. J.">
        <title>Chromosome-level wild Hevea brasiliensis genome provides new tools for genomic-assisted breeding and valuable loci to elevate rubber yield.</title>
        <authorList>
            <person name="Cheng H."/>
            <person name="Song X."/>
            <person name="Hu Y."/>
            <person name="Wu T."/>
            <person name="Yang Q."/>
            <person name="An Z."/>
            <person name="Feng S."/>
            <person name="Deng Z."/>
            <person name="Wu W."/>
            <person name="Zeng X."/>
            <person name="Tu M."/>
            <person name="Wang X."/>
            <person name="Huang H."/>
        </authorList>
    </citation>
    <scope>NUCLEOTIDE SEQUENCE</scope>
    <source>
        <strain evidence="12">MT/VB/25A 57/8</strain>
    </source>
</reference>
<keyword evidence="9" id="KW-1133">Transmembrane helix</keyword>
<keyword evidence="3 10" id="KW-0732">Signal</keyword>
<keyword evidence="5" id="KW-0965">Cell junction</keyword>
<evidence type="ECO:0000256" key="4">
    <source>
        <dbReference type="ARBA" id="ARBA00022737"/>
    </source>
</evidence>
<evidence type="ECO:0000256" key="2">
    <source>
        <dbReference type="ARBA" id="ARBA00022581"/>
    </source>
</evidence>
<evidence type="ECO:0000256" key="10">
    <source>
        <dbReference type="SAM" id="SignalP"/>
    </source>
</evidence>
<dbReference type="PANTHER" id="PTHR32080">
    <property type="entry name" value="ANTIFUNGAL PROTEIN GINKBILOBIN-2-LIKE"/>
    <property type="match status" value="1"/>
</dbReference>
<dbReference type="Gene3D" id="3.30.430.20">
    <property type="entry name" value="Gnk2 domain, C-X8-C-X2-C motif"/>
    <property type="match status" value="2"/>
</dbReference>
<dbReference type="InterPro" id="IPR002902">
    <property type="entry name" value="GNK2"/>
</dbReference>
<keyword evidence="4" id="KW-0677">Repeat</keyword>
<feature type="transmembrane region" description="Helical" evidence="9">
    <location>
        <begin position="268"/>
        <end position="286"/>
    </location>
</feature>
<evidence type="ECO:0000256" key="5">
    <source>
        <dbReference type="ARBA" id="ARBA00022949"/>
    </source>
</evidence>
<keyword evidence="9" id="KW-0812">Transmembrane</keyword>
<evidence type="ECO:0000256" key="8">
    <source>
        <dbReference type="ARBA" id="ARBA00038393"/>
    </source>
</evidence>
<organism evidence="12 13">
    <name type="scientific">Hevea brasiliensis</name>
    <name type="common">Para rubber tree</name>
    <name type="synonym">Siphonia brasiliensis</name>
    <dbReference type="NCBI Taxonomy" id="3981"/>
    <lineage>
        <taxon>Eukaryota</taxon>
        <taxon>Viridiplantae</taxon>
        <taxon>Streptophyta</taxon>
        <taxon>Embryophyta</taxon>
        <taxon>Tracheophyta</taxon>
        <taxon>Spermatophyta</taxon>
        <taxon>Magnoliopsida</taxon>
        <taxon>eudicotyledons</taxon>
        <taxon>Gunneridae</taxon>
        <taxon>Pentapetalae</taxon>
        <taxon>rosids</taxon>
        <taxon>fabids</taxon>
        <taxon>Malpighiales</taxon>
        <taxon>Euphorbiaceae</taxon>
        <taxon>Crotonoideae</taxon>
        <taxon>Micrandreae</taxon>
        <taxon>Hevea</taxon>
    </lineage>
</organism>